<dbReference type="Proteomes" id="UP000265816">
    <property type="component" value="Unassembled WGS sequence"/>
</dbReference>
<proteinExistence type="predicted"/>
<sequence>MEVLIQVCGASSTEIFSYFFYLPGAHNRLVDIFIQMVDFLTRLVDIFIQMVDFLEELVDFFGRLVDILNWRSQPGVRSLYFRDFQLLFLFTGCSQSLG</sequence>
<name>A0A398BA14_9BACI</name>
<accession>A0A398BA14</accession>
<keyword evidence="2" id="KW-1185">Reference proteome</keyword>
<organism evidence="1 2">
    <name type="scientific">Mesobacillus zeae</name>
    <dbReference type="NCBI Taxonomy" id="1917180"/>
    <lineage>
        <taxon>Bacteria</taxon>
        <taxon>Bacillati</taxon>
        <taxon>Bacillota</taxon>
        <taxon>Bacilli</taxon>
        <taxon>Bacillales</taxon>
        <taxon>Bacillaceae</taxon>
        <taxon>Mesobacillus</taxon>
    </lineage>
</organism>
<dbReference type="EMBL" id="QWVT01000013">
    <property type="protein sequence ID" value="RID86311.1"/>
    <property type="molecule type" value="Genomic_DNA"/>
</dbReference>
<reference evidence="1 2" key="1">
    <citation type="submission" date="2018-08" db="EMBL/GenBank/DDBJ databases">
        <title>Bacillus jemisoniae sp. nov., Bacillus chryseoplanitiae sp. nov., Bacillus resnikiae sp. nov., and Bacillus frankliniae sp. nov., isolated from Viking spacecraft and associated surfaces.</title>
        <authorList>
            <person name="Seuylemezian A."/>
            <person name="Vaishampayan P."/>
        </authorList>
    </citation>
    <scope>NUCLEOTIDE SEQUENCE [LARGE SCALE GENOMIC DNA]</scope>
    <source>
        <strain evidence="1 2">JJ-247</strain>
    </source>
</reference>
<protein>
    <submittedName>
        <fullName evidence="1">Uncharacterized protein</fullName>
    </submittedName>
</protein>
<dbReference type="AlphaFoldDB" id="A0A398BA14"/>
<comment type="caution">
    <text evidence="1">The sequence shown here is derived from an EMBL/GenBank/DDBJ whole genome shotgun (WGS) entry which is preliminary data.</text>
</comment>
<evidence type="ECO:0000313" key="1">
    <source>
        <dbReference type="EMBL" id="RID86311.1"/>
    </source>
</evidence>
<gene>
    <name evidence="1" type="ORF">D1970_07235</name>
</gene>
<evidence type="ECO:0000313" key="2">
    <source>
        <dbReference type="Proteomes" id="UP000265816"/>
    </source>
</evidence>